<keyword evidence="7" id="KW-1185">Reference proteome</keyword>
<dbReference type="AlphaFoldDB" id="A0A084JRH5"/>
<accession>A0A084JRH5</accession>
<evidence type="ECO:0000313" key="7">
    <source>
        <dbReference type="Proteomes" id="UP000028525"/>
    </source>
</evidence>
<dbReference type="InterPro" id="IPR050555">
    <property type="entry name" value="Bact_Solute-Bind_Prot2"/>
</dbReference>
<dbReference type="Gene3D" id="3.40.50.2300">
    <property type="match status" value="2"/>
</dbReference>
<dbReference type="PROSITE" id="PS51257">
    <property type="entry name" value="PROKAR_LIPOPROTEIN"/>
    <property type="match status" value="1"/>
</dbReference>
<dbReference type="CDD" id="cd19994">
    <property type="entry name" value="PBP1_ChvE"/>
    <property type="match status" value="1"/>
</dbReference>
<comment type="caution">
    <text evidence="6">The sequence shown here is derived from an EMBL/GenBank/DDBJ whole genome shotgun (WGS) entry which is preliminary data.</text>
</comment>
<dbReference type="OrthoDB" id="9769193at2"/>
<dbReference type="NCBIfam" id="NF040907">
    <property type="entry name" value="ChvE"/>
    <property type="match status" value="1"/>
</dbReference>
<feature type="compositionally biased region" description="Low complexity" evidence="3">
    <location>
        <begin position="35"/>
        <end position="46"/>
    </location>
</feature>
<dbReference type="SUPFAM" id="SSF53822">
    <property type="entry name" value="Periplasmic binding protein-like I"/>
    <property type="match status" value="1"/>
</dbReference>
<gene>
    <name evidence="6" type="ORF">IO98_02455</name>
</gene>
<dbReference type="GO" id="GO:0030246">
    <property type="term" value="F:carbohydrate binding"/>
    <property type="evidence" value="ECO:0007669"/>
    <property type="project" value="TreeGrafter"/>
</dbReference>
<proteinExistence type="predicted"/>
<sequence length="387" mass="41547">MKRKFLAAAMALALTAGMLSGCSSSTGSAPENKETQTTSAATTEATKAAETKAEETKATTGTGTLVGVAMPTKDLQRWNQDGSNMKKELEDAGYKVDLQYASNDVQTQVSQVENMISNGCQILVIASIDGSSLGEPLSQAKAMGIPVISYDRLIMNSDAVTYYATFDNYKVGQKQGEYLVEALDLEKATEPKNIELFTGDPADNNCNFFFGGAMDVLKKYIDSGKLVVKSGQTAFEQVATANWDSEKSQNRMDTIIAGNYSDGTVLDAVLCSNDSTALGVENALASSYTGKYPVITGQDCDIANVKNMLQGKQAMSIFKDTRTLASQVVKMVDSVMQGGEAEINDTKSYDNGTGIIPTFLCDPVVVTVDNYKDMLITSGYYTEDQLK</sequence>
<evidence type="ECO:0000313" key="6">
    <source>
        <dbReference type="EMBL" id="KEZ91559.1"/>
    </source>
</evidence>
<name>A0A084JRH5_9FIRM</name>
<comment type="subcellular location">
    <subcellularLocation>
        <location evidence="1">Cell envelope</location>
    </subcellularLocation>
</comment>
<dbReference type="InterPro" id="IPR049784">
    <property type="entry name" value="ChvE-like"/>
</dbReference>
<protein>
    <submittedName>
        <fullName evidence="6">ABC transporter substrate-binding protein</fullName>
    </submittedName>
</protein>
<dbReference type="RefSeq" id="WP_038277552.1">
    <property type="nucleotide sequence ID" value="NZ_JPME01000003.1"/>
</dbReference>
<feature type="domain" description="Periplasmic binding protein" evidence="5">
    <location>
        <begin position="66"/>
        <end position="339"/>
    </location>
</feature>
<feature type="chain" id="PRO_5001777332" evidence="4">
    <location>
        <begin position="30"/>
        <end position="387"/>
    </location>
</feature>
<dbReference type="PANTHER" id="PTHR30036">
    <property type="entry name" value="D-XYLOSE-BINDING PERIPLASMIC PROTEIN"/>
    <property type="match status" value="1"/>
</dbReference>
<feature type="signal peptide" evidence="4">
    <location>
        <begin position="1"/>
        <end position="29"/>
    </location>
</feature>
<dbReference type="Pfam" id="PF13407">
    <property type="entry name" value="Peripla_BP_4"/>
    <property type="match status" value="1"/>
</dbReference>
<dbReference type="EMBL" id="JPME01000003">
    <property type="protein sequence ID" value="KEZ91559.1"/>
    <property type="molecule type" value="Genomic_DNA"/>
</dbReference>
<organism evidence="6 7">
    <name type="scientific">Lacrimispora celerecrescens</name>
    <dbReference type="NCBI Taxonomy" id="29354"/>
    <lineage>
        <taxon>Bacteria</taxon>
        <taxon>Bacillati</taxon>
        <taxon>Bacillota</taxon>
        <taxon>Clostridia</taxon>
        <taxon>Lachnospirales</taxon>
        <taxon>Lachnospiraceae</taxon>
        <taxon>Lacrimispora</taxon>
    </lineage>
</organism>
<keyword evidence="2 4" id="KW-0732">Signal</keyword>
<evidence type="ECO:0000256" key="1">
    <source>
        <dbReference type="ARBA" id="ARBA00004196"/>
    </source>
</evidence>
<evidence type="ECO:0000256" key="4">
    <source>
        <dbReference type="SAM" id="SignalP"/>
    </source>
</evidence>
<dbReference type="GO" id="GO:0030288">
    <property type="term" value="C:outer membrane-bounded periplasmic space"/>
    <property type="evidence" value="ECO:0007669"/>
    <property type="project" value="TreeGrafter"/>
</dbReference>
<dbReference type="PANTHER" id="PTHR30036:SF1">
    <property type="entry name" value="D-XYLOSE-BINDING PERIPLASMIC PROTEIN"/>
    <property type="match status" value="1"/>
</dbReference>
<dbReference type="InterPro" id="IPR025997">
    <property type="entry name" value="SBP_2_dom"/>
</dbReference>
<feature type="region of interest" description="Disordered" evidence="3">
    <location>
        <begin position="21"/>
        <end position="63"/>
    </location>
</feature>
<evidence type="ECO:0000259" key="5">
    <source>
        <dbReference type="Pfam" id="PF13407"/>
    </source>
</evidence>
<reference evidence="6 7" key="1">
    <citation type="submission" date="2014-07" db="EMBL/GenBank/DDBJ databases">
        <title>Draft genome of Clostridium celerecrescens 152B isolated from sediments associated with methane hydrate from Krishna Godavari basin.</title>
        <authorList>
            <person name="Honkalas V.S."/>
            <person name="Dabir A.P."/>
            <person name="Arora P."/>
            <person name="Dhakephalkar P.K."/>
        </authorList>
    </citation>
    <scope>NUCLEOTIDE SEQUENCE [LARGE SCALE GENOMIC DNA]</scope>
    <source>
        <strain evidence="6 7">152B</strain>
    </source>
</reference>
<evidence type="ECO:0000256" key="2">
    <source>
        <dbReference type="ARBA" id="ARBA00022729"/>
    </source>
</evidence>
<dbReference type="InterPro" id="IPR028082">
    <property type="entry name" value="Peripla_BP_I"/>
</dbReference>
<evidence type="ECO:0000256" key="3">
    <source>
        <dbReference type="SAM" id="MobiDB-lite"/>
    </source>
</evidence>
<dbReference type="STRING" id="29354.IO98_02455"/>
<feature type="compositionally biased region" description="Basic and acidic residues" evidence="3">
    <location>
        <begin position="47"/>
        <end position="57"/>
    </location>
</feature>
<dbReference type="Proteomes" id="UP000028525">
    <property type="component" value="Unassembled WGS sequence"/>
</dbReference>